<dbReference type="PANTHER" id="PTHR34301:SF8">
    <property type="entry name" value="ATPASE DOMAIN-CONTAINING PROTEIN"/>
    <property type="match status" value="1"/>
</dbReference>
<name>A0A2U9IHW7_9CREN</name>
<protein>
    <submittedName>
        <fullName evidence="2">ATPase</fullName>
    </submittedName>
</protein>
<keyword evidence="3" id="KW-1185">Reference proteome</keyword>
<dbReference type="InterPro" id="IPR036388">
    <property type="entry name" value="WH-like_DNA-bd_sf"/>
</dbReference>
<dbReference type="Pfam" id="PF01637">
    <property type="entry name" value="ATPase_2"/>
    <property type="match status" value="1"/>
</dbReference>
<dbReference type="PANTHER" id="PTHR34301">
    <property type="entry name" value="DNA-BINDING PROTEIN-RELATED"/>
    <property type="match status" value="1"/>
</dbReference>
<dbReference type="Gene3D" id="1.10.10.10">
    <property type="entry name" value="Winged helix-like DNA-binding domain superfamily/Winged helix DNA-binding domain"/>
    <property type="match status" value="1"/>
</dbReference>
<sequence>MFSVAEILFDTRPKTEKKDFFDREKEIEELKDIIAHRDFAAVLGIRRIGKTSLVRVTLNELSNYMALSINLGKLGNKKSYPMEIFSRIFIEGSVEVLRKNTFAGKVSKIIANRLGIDPTDILELNWVKISIRLREFNTHDVNEVVRALDSISKDNGKYLVIFIDEVQNIKKIRGFDLGSFLHDIYEWCNNTIIVVSGSFVGVTEEILNQVEEEKPFFGRKFFRIKLDRFNEEKSKEFLKAGFTEEGIEVNEKVLEEAIRLFDGIPGWLALFGRSYSYAMKHSHQVDIKIILKEAAKEVSRDFTRFLKLSNSPMRYAETILAISRLGNKGSLSEIRESVNSLFKEEIEDSRLHELLGTLINYGFIIKIGRGKYSLPSDLPTKLGLKHSAKNWIKKMS</sequence>
<proteinExistence type="predicted"/>
<dbReference type="Gene3D" id="3.40.50.300">
    <property type="entry name" value="P-loop containing nucleotide triphosphate hydrolases"/>
    <property type="match status" value="1"/>
</dbReference>
<feature type="domain" description="ATPase" evidence="1">
    <location>
        <begin position="20"/>
        <end position="269"/>
    </location>
</feature>
<dbReference type="Proteomes" id="UP000248044">
    <property type="component" value="Chromosome"/>
</dbReference>
<reference evidence="2 3" key="1">
    <citation type="submission" date="2018-05" db="EMBL/GenBank/DDBJ databases">
        <title>Complete Genome Sequences of Extremely Thermoacidophilic, Metal-Mobilizing Type-Strain Members of the Archaeal Family Sulfolobaceae: Acidianus brierleyi DSM-1651T, Acidianus sulfidivorans DSM-18786T, Metallosphaera hakonensis DSM-7519T, and Metallosphaera prunae DSM-10039T.</title>
        <authorList>
            <person name="Counts J.A."/>
            <person name="Kelly R.M."/>
        </authorList>
    </citation>
    <scope>NUCLEOTIDE SEQUENCE [LARGE SCALE GENOMIC DNA]</scope>
    <source>
        <strain evidence="2 3">DSM 1651</strain>
    </source>
</reference>
<evidence type="ECO:0000259" key="1">
    <source>
        <dbReference type="Pfam" id="PF01637"/>
    </source>
</evidence>
<dbReference type="SUPFAM" id="SSF52540">
    <property type="entry name" value="P-loop containing nucleoside triphosphate hydrolases"/>
    <property type="match status" value="1"/>
</dbReference>
<gene>
    <name evidence="2" type="ORF">DFR85_14570</name>
</gene>
<organism evidence="2 3">
    <name type="scientific">Acidianus brierleyi</name>
    <dbReference type="NCBI Taxonomy" id="41673"/>
    <lineage>
        <taxon>Archaea</taxon>
        <taxon>Thermoproteota</taxon>
        <taxon>Thermoprotei</taxon>
        <taxon>Sulfolobales</taxon>
        <taxon>Sulfolobaceae</taxon>
        <taxon>Acidianus</taxon>
    </lineage>
</organism>
<dbReference type="AlphaFoldDB" id="A0A2U9IHW7"/>
<dbReference type="GO" id="GO:0005524">
    <property type="term" value="F:ATP binding"/>
    <property type="evidence" value="ECO:0007669"/>
    <property type="project" value="InterPro"/>
</dbReference>
<dbReference type="Gene3D" id="1.10.8.60">
    <property type="match status" value="1"/>
</dbReference>
<dbReference type="InterPro" id="IPR011579">
    <property type="entry name" value="ATPase_dom"/>
</dbReference>
<evidence type="ECO:0000313" key="2">
    <source>
        <dbReference type="EMBL" id="AWR95628.1"/>
    </source>
</evidence>
<dbReference type="EMBL" id="CP029289">
    <property type="protein sequence ID" value="AWR95628.1"/>
    <property type="molecule type" value="Genomic_DNA"/>
</dbReference>
<accession>A0A2U9IHW7</accession>
<dbReference type="KEGG" id="abri:DFR85_14570"/>
<evidence type="ECO:0000313" key="3">
    <source>
        <dbReference type="Proteomes" id="UP000248044"/>
    </source>
</evidence>
<dbReference type="InterPro" id="IPR027417">
    <property type="entry name" value="P-loop_NTPase"/>
</dbReference>